<evidence type="ECO:0008006" key="4">
    <source>
        <dbReference type="Google" id="ProtNLM"/>
    </source>
</evidence>
<protein>
    <recommendedName>
        <fullName evidence="4">DUF1189 domain-containing protein</fullName>
    </recommendedName>
</protein>
<name>A0A1F5YIX4_9BACT</name>
<proteinExistence type="predicted"/>
<dbReference type="EMBL" id="MFIY01000024">
    <property type="protein sequence ID" value="OGG00131.1"/>
    <property type="molecule type" value="Genomic_DNA"/>
</dbReference>
<feature type="transmembrane region" description="Helical" evidence="1">
    <location>
        <begin position="196"/>
        <end position="215"/>
    </location>
</feature>
<organism evidence="2 3">
    <name type="scientific">Candidatus Gottesmanbacteria bacterium RBG_13_37_7</name>
    <dbReference type="NCBI Taxonomy" id="1798369"/>
    <lineage>
        <taxon>Bacteria</taxon>
        <taxon>Candidatus Gottesmaniibacteriota</taxon>
    </lineage>
</organism>
<evidence type="ECO:0000313" key="2">
    <source>
        <dbReference type="EMBL" id="OGG00131.1"/>
    </source>
</evidence>
<evidence type="ECO:0000256" key="1">
    <source>
        <dbReference type="SAM" id="Phobius"/>
    </source>
</evidence>
<evidence type="ECO:0000313" key="3">
    <source>
        <dbReference type="Proteomes" id="UP000178230"/>
    </source>
</evidence>
<feature type="transmembrane region" description="Helical" evidence="1">
    <location>
        <begin position="274"/>
        <end position="293"/>
    </location>
</feature>
<keyword evidence="1" id="KW-0472">Membrane</keyword>
<feature type="transmembrane region" description="Helical" evidence="1">
    <location>
        <begin position="42"/>
        <end position="59"/>
    </location>
</feature>
<reference evidence="2 3" key="1">
    <citation type="journal article" date="2016" name="Nat. Commun.">
        <title>Thousands of microbial genomes shed light on interconnected biogeochemical processes in an aquifer system.</title>
        <authorList>
            <person name="Anantharaman K."/>
            <person name="Brown C.T."/>
            <person name="Hug L.A."/>
            <person name="Sharon I."/>
            <person name="Castelle C.J."/>
            <person name="Probst A.J."/>
            <person name="Thomas B.C."/>
            <person name="Singh A."/>
            <person name="Wilkins M.J."/>
            <person name="Karaoz U."/>
            <person name="Brodie E.L."/>
            <person name="Williams K.H."/>
            <person name="Hubbard S.S."/>
            <person name="Banfield J.F."/>
        </authorList>
    </citation>
    <scope>NUCLEOTIDE SEQUENCE [LARGE SCALE GENOMIC DNA]</scope>
</reference>
<gene>
    <name evidence="2" type="ORF">A2Y99_04825</name>
</gene>
<accession>A0A1F5YIX4</accession>
<comment type="caution">
    <text evidence="2">The sequence shown here is derived from an EMBL/GenBank/DDBJ whole genome shotgun (WGS) entry which is preliminary data.</text>
</comment>
<dbReference type="AlphaFoldDB" id="A0A1F5YIX4"/>
<dbReference type="Pfam" id="PF06691">
    <property type="entry name" value="DUF1189"/>
    <property type="match status" value="1"/>
</dbReference>
<keyword evidence="1" id="KW-0812">Transmembrane</keyword>
<keyword evidence="1" id="KW-1133">Transmembrane helix</keyword>
<dbReference type="InterPro" id="IPR009574">
    <property type="entry name" value="DUF1189"/>
</dbReference>
<feature type="transmembrane region" description="Helical" evidence="1">
    <location>
        <begin position="221"/>
        <end position="238"/>
    </location>
</feature>
<sequence length="315" mass="35800">MFKDNKLMNKLATFFYVLKKTFTTPAYYSDILKAPFSFSLKFFYFFFFLYSLVATVFLIPKLTPLKKLVSVLPSRLEQAYPLELEVKFTKGEVTTNVAEPYYLPLKGMEKIFSGDKVLGAQTPNMENLLVIDTASSGEDFQKYRTFALLTKKNIIVYDDDTGGYKAVPLKDIPDVTINRQFVNNTLQQLNPVISKVANYLVPVLSLGIFLGLFLFLSSSKLFYLLFFSLIALLLGKILSFPLSYKKHYQMSIHLITIPTILFGILSLLKLNLSFPFLQTIVMIILTFIVLNTLKSKKSAKVNQTAKPPPTTLPHQ</sequence>
<feature type="transmembrane region" description="Helical" evidence="1">
    <location>
        <begin position="250"/>
        <end position="268"/>
    </location>
</feature>
<dbReference type="Proteomes" id="UP000178230">
    <property type="component" value="Unassembled WGS sequence"/>
</dbReference>